<organism evidence="2 3">
    <name type="scientific">Paenibacillus larvae subsp. pulvifaciens</name>
    <dbReference type="NCBI Taxonomy" id="1477"/>
    <lineage>
        <taxon>Bacteria</taxon>
        <taxon>Bacillati</taxon>
        <taxon>Bacillota</taxon>
        <taxon>Bacilli</taxon>
        <taxon>Bacillales</taxon>
        <taxon>Paenibacillaceae</taxon>
        <taxon>Paenibacillus</taxon>
    </lineage>
</organism>
<keyword evidence="2" id="KW-0614">Plasmid</keyword>
<reference evidence="2 3" key="1">
    <citation type="submission" date="2017-03" db="EMBL/GenBank/DDBJ databases">
        <title>Paenibacillus larvae genome sequencing.</title>
        <authorList>
            <person name="Dingman D.W."/>
        </authorList>
    </citation>
    <scope>NUCLEOTIDE SEQUENCE [LARGE SCALE GENOMIC DNA]</scope>
    <source>
        <strain evidence="2 3">SAG 10367</strain>
        <plasmid evidence="3">pplp3</plasmid>
    </source>
</reference>
<accession>A0A1V0V067</accession>
<dbReference type="Proteomes" id="UP000192727">
    <property type="component" value="Plasmid pPLP3"/>
</dbReference>
<geneLocation type="plasmid" evidence="3">
    <name>pplp3</name>
</geneLocation>
<protein>
    <recommendedName>
        <fullName evidence="1">SEFIR domain-containing protein</fullName>
    </recommendedName>
</protein>
<dbReference type="SUPFAM" id="SSF52200">
    <property type="entry name" value="Toll/Interleukin receptor TIR domain"/>
    <property type="match status" value="1"/>
</dbReference>
<dbReference type="InterPro" id="IPR035897">
    <property type="entry name" value="Toll_tir_struct_dom_sf"/>
</dbReference>
<dbReference type="RefSeq" id="WP_083041780.1">
    <property type="nucleotide sequence ID" value="NZ_CP020558.1"/>
</dbReference>
<evidence type="ECO:0000313" key="3">
    <source>
        <dbReference type="Proteomes" id="UP000192727"/>
    </source>
</evidence>
<dbReference type="Gene3D" id="3.40.50.10140">
    <property type="entry name" value="Toll/interleukin-1 receptor homology (TIR) domain"/>
    <property type="match status" value="1"/>
</dbReference>
<evidence type="ECO:0000313" key="2">
    <source>
        <dbReference type="EMBL" id="ARF70799.1"/>
    </source>
</evidence>
<evidence type="ECO:0000259" key="1">
    <source>
        <dbReference type="PROSITE" id="PS51534"/>
    </source>
</evidence>
<feature type="domain" description="SEFIR" evidence="1">
    <location>
        <begin position="8"/>
        <end position="126"/>
    </location>
</feature>
<dbReference type="InterPro" id="IPR013568">
    <property type="entry name" value="SEFIR_dom"/>
</dbReference>
<gene>
    <name evidence="2" type="ORF">B7C51_25350</name>
</gene>
<proteinExistence type="predicted"/>
<sequence>MTNPQIPKPKVFISYSWTSLTHENWVLTLASRLMENGVDVVLDKWDLKEGHDIYVFMESMVSSPEIVKVLVICDKGYGEKANDRRGGVGTETQIISAEVYSRTNQEKFIPIVAERGEGGSRIFPIS</sequence>
<dbReference type="AlphaFoldDB" id="A0A1V0V067"/>
<dbReference type="PROSITE" id="PS51534">
    <property type="entry name" value="SEFIR"/>
    <property type="match status" value="1"/>
</dbReference>
<name>A0A1V0V067_9BACL</name>
<dbReference type="EMBL" id="CP020558">
    <property type="protein sequence ID" value="ARF70799.1"/>
    <property type="molecule type" value="Genomic_DNA"/>
</dbReference>
<dbReference type="Pfam" id="PF08357">
    <property type="entry name" value="SEFIR"/>
    <property type="match status" value="1"/>
</dbReference>